<evidence type="ECO:0000313" key="2">
    <source>
        <dbReference type="EMBL" id="CAF0719649.1"/>
    </source>
</evidence>
<accession>A0A813Q3I5</accession>
<gene>
    <name evidence="3" type="ORF">JXQ802_LOCUS2219</name>
    <name evidence="2" type="ORF">PYM288_LOCUS45</name>
</gene>
<organism evidence="3 4">
    <name type="scientific">Rotaria sordida</name>
    <dbReference type="NCBI Taxonomy" id="392033"/>
    <lineage>
        <taxon>Eukaryota</taxon>
        <taxon>Metazoa</taxon>
        <taxon>Spiralia</taxon>
        <taxon>Gnathifera</taxon>
        <taxon>Rotifera</taxon>
        <taxon>Eurotatoria</taxon>
        <taxon>Bdelloidea</taxon>
        <taxon>Philodinida</taxon>
        <taxon>Philodinidae</taxon>
        <taxon>Rotaria</taxon>
    </lineage>
</organism>
<proteinExistence type="predicted"/>
<evidence type="ECO:0000256" key="1">
    <source>
        <dbReference type="SAM" id="MobiDB-lite"/>
    </source>
</evidence>
<protein>
    <submittedName>
        <fullName evidence="3">Uncharacterized protein</fullName>
    </submittedName>
</protein>
<feature type="region of interest" description="Disordered" evidence="1">
    <location>
        <begin position="90"/>
        <end position="112"/>
    </location>
</feature>
<evidence type="ECO:0000313" key="4">
    <source>
        <dbReference type="Proteomes" id="UP000663870"/>
    </source>
</evidence>
<dbReference type="Proteomes" id="UP000663870">
    <property type="component" value="Unassembled WGS sequence"/>
</dbReference>
<comment type="caution">
    <text evidence="3">The sequence shown here is derived from an EMBL/GenBank/DDBJ whole genome shotgun (WGS) entry which is preliminary data.</text>
</comment>
<dbReference type="EMBL" id="CAJNOH010000001">
    <property type="protein sequence ID" value="CAF0719649.1"/>
    <property type="molecule type" value="Genomic_DNA"/>
</dbReference>
<name>A0A813Q3I5_9BILA</name>
<sequence length="229" mass="26763">MREPMTLFEQSNIFHKINRQRLPFDQTVRHPPVYSSLNNVDDHDLELKTLSFDVYTSKHLVTTGKSILPYSGRHHLDEILLPAIEKDIHRDENQRRRKKKRPSYRKSLYHSTLSSSTQVDLTQLTARGTKPEIQTIIPIANDDDTIGNYQRHYAPPPSPSDDEIERLLYKLEAVNQSRSPSQQSIKEKEGYIPFRLPTLYRPAQSRRTWINSSPKDVRSTLSNYLGKYY</sequence>
<reference evidence="3" key="1">
    <citation type="submission" date="2021-02" db="EMBL/GenBank/DDBJ databases">
        <authorList>
            <person name="Nowell W R."/>
        </authorList>
    </citation>
    <scope>NUCLEOTIDE SEQUENCE</scope>
</reference>
<dbReference type="EMBL" id="CAJNOL010000026">
    <property type="protein sequence ID" value="CAF0761461.1"/>
    <property type="molecule type" value="Genomic_DNA"/>
</dbReference>
<evidence type="ECO:0000313" key="3">
    <source>
        <dbReference type="EMBL" id="CAF0761461.1"/>
    </source>
</evidence>
<dbReference type="Proteomes" id="UP000663854">
    <property type="component" value="Unassembled WGS sequence"/>
</dbReference>
<feature type="compositionally biased region" description="Basic residues" evidence="1">
    <location>
        <begin position="95"/>
        <end position="108"/>
    </location>
</feature>
<dbReference type="AlphaFoldDB" id="A0A813Q3I5"/>
<keyword evidence="4" id="KW-1185">Reference proteome</keyword>